<comment type="caution">
    <text evidence="2">The sequence shown here is derived from an EMBL/GenBank/DDBJ whole genome shotgun (WGS) entry which is preliminary data.</text>
</comment>
<dbReference type="VEuPathDB" id="FungiDB:PSTT_10921"/>
<evidence type="ECO:0000313" key="3">
    <source>
        <dbReference type="Proteomes" id="UP000238274"/>
    </source>
</evidence>
<dbReference type="AlphaFoldDB" id="A0A2S4VPM1"/>
<keyword evidence="3" id="KW-1185">Reference proteome</keyword>
<dbReference type="PROSITE" id="PS51257">
    <property type="entry name" value="PROKAR_LIPOPROTEIN"/>
    <property type="match status" value="1"/>
</dbReference>
<keyword evidence="1" id="KW-0812">Transmembrane</keyword>
<name>A0A2S4VPM1_9BASI</name>
<dbReference type="Proteomes" id="UP000238274">
    <property type="component" value="Unassembled WGS sequence"/>
</dbReference>
<keyword evidence="1" id="KW-0472">Membrane</keyword>
<feature type="transmembrane region" description="Helical" evidence="1">
    <location>
        <begin position="20"/>
        <end position="37"/>
    </location>
</feature>
<sequence>MLLRKPAKQRCQLRRRFCDCCIPVVGCFTLYGCVAWLRDHIKSHCCTGIPGDTSTLATAPKF</sequence>
<reference evidence="2 3" key="1">
    <citation type="submission" date="2017-12" db="EMBL/GenBank/DDBJ databases">
        <title>Gene loss provides genomic basis for host adaptation in cereal stripe rust fungi.</title>
        <authorList>
            <person name="Xia C."/>
        </authorList>
    </citation>
    <scope>NUCLEOTIDE SEQUENCE [LARGE SCALE GENOMIC DNA]</scope>
    <source>
        <strain evidence="2 3">93TX-2</strain>
    </source>
</reference>
<proteinExistence type="predicted"/>
<evidence type="ECO:0000256" key="1">
    <source>
        <dbReference type="SAM" id="Phobius"/>
    </source>
</evidence>
<organism evidence="2 3">
    <name type="scientific">Puccinia striiformis</name>
    <dbReference type="NCBI Taxonomy" id="27350"/>
    <lineage>
        <taxon>Eukaryota</taxon>
        <taxon>Fungi</taxon>
        <taxon>Dikarya</taxon>
        <taxon>Basidiomycota</taxon>
        <taxon>Pucciniomycotina</taxon>
        <taxon>Pucciniomycetes</taxon>
        <taxon>Pucciniales</taxon>
        <taxon>Pucciniaceae</taxon>
        <taxon>Puccinia</taxon>
    </lineage>
</organism>
<reference evidence="3" key="3">
    <citation type="journal article" date="2018" name="Mol. Plant Microbe Interact.">
        <title>Genome sequence resources for the wheat stripe rust pathogen (Puccinia striiformis f. sp. tritici) and the barley stripe rust pathogen (Puccinia striiformis f. sp. hordei).</title>
        <authorList>
            <person name="Xia C."/>
            <person name="Wang M."/>
            <person name="Yin C."/>
            <person name="Cornejo O.E."/>
            <person name="Hulbert S.H."/>
            <person name="Chen X."/>
        </authorList>
    </citation>
    <scope>NUCLEOTIDE SEQUENCE [LARGE SCALE GENOMIC DNA]</scope>
    <source>
        <strain evidence="3">93TX-2</strain>
    </source>
</reference>
<reference evidence="3" key="2">
    <citation type="journal article" date="2018" name="BMC Genomics">
        <title>Genomic insights into host adaptation between the wheat stripe rust pathogen (Puccinia striiformis f. sp. tritici) and the barley stripe rust pathogen (Puccinia striiformis f. sp. hordei).</title>
        <authorList>
            <person name="Xia C."/>
            <person name="Wang M."/>
            <person name="Yin C."/>
            <person name="Cornejo O.E."/>
            <person name="Hulbert S.H."/>
            <person name="Chen X."/>
        </authorList>
    </citation>
    <scope>NUCLEOTIDE SEQUENCE [LARGE SCALE GENOMIC DNA]</scope>
    <source>
        <strain evidence="3">93TX-2</strain>
    </source>
</reference>
<accession>A0A2S4VPM1</accession>
<keyword evidence="1" id="KW-1133">Transmembrane helix</keyword>
<gene>
    <name evidence="2" type="ORF">PSHT_08396</name>
</gene>
<evidence type="ECO:0000313" key="2">
    <source>
        <dbReference type="EMBL" id="POW11419.1"/>
    </source>
</evidence>
<dbReference type="EMBL" id="PKSM01000111">
    <property type="protein sequence ID" value="POW11419.1"/>
    <property type="molecule type" value="Genomic_DNA"/>
</dbReference>
<dbReference type="VEuPathDB" id="FungiDB:PSHT_08396"/>
<protein>
    <submittedName>
        <fullName evidence="2">Uncharacterized protein</fullName>
    </submittedName>
</protein>